<reference evidence="1" key="1">
    <citation type="journal article" date="2021" name="Proc. Natl. Acad. Sci. U.S.A.">
        <title>A Catalog of Tens of Thousands of Viruses from Human Metagenomes Reveals Hidden Associations with Chronic Diseases.</title>
        <authorList>
            <person name="Tisza M.J."/>
            <person name="Buck C.B."/>
        </authorList>
    </citation>
    <scope>NUCLEOTIDE SEQUENCE</scope>
    <source>
        <strain evidence="1">CtOZu12</strain>
    </source>
</reference>
<dbReference type="EMBL" id="BK029940">
    <property type="protein sequence ID" value="DAD55651.1"/>
    <property type="molecule type" value="Genomic_DNA"/>
</dbReference>
<sequence length="170" mass="19530">MVSNNYTPEIVEALNDLLGSFFQMNSIADNMAYALDCELNCPCASQVFHLKFAHVFPSDTFADKLSEVMIQEGIRPIRKPLNGNEDIYENIELLFNDTYTEMDSLKRKILDTIEFLDYNKSCKVFVIVLENMAEVASSLLHQCDIWRQKAKLYSTSPELFDAEFEGFTKI</sequence>
<proteinExistence type="predicted"/>
<protein>
    <submittedName>
        <fullName evidence="1">Uncharacterized protein</fullName>
    </submittedName>
</protein>
<accession>A0A8D9PED8</accession>
<evidence type="ECO:0000313" key="1">
    <source>
        <dbReference type="EMBL" id="DAD55651.1"/>
    </source>
</evidence>
<organism evidence="1">
    <name type="scientific">Bacteriophage sp</name>
    <dbReference type="NCBI Taxonomy" id="38018"/>
    <lineage>
        <taxon>Viruses</taxon>
    </lineage>
</organism>
<name>A0A8D9PED8_9VIRU</name>